<name>A0ACB7TGP9_HYAAI</name>
<proteinExistence type="predicted"/>
<dbReference type="Proteomes" id="UP000821845">
    <property type="component" value="Chromosome 1"/>
</dbReference>
<dbReference type="EMBL" id="CM023481">
    <property type="protein sequence ID" value="KAH6945492.1"/>
    <property type="molecule type" value="Genomic_DNA"/>
</dbReference>
<gene>
    <name evidence="1" type="ORF">HPB50_008759</name>
</gene>
<reference evidence="1" key="1">
    <citation type="submission" date="2020-05" db="EMBL/GenBank/DDBJ databases">
        <title>Large-scale comparative analyses of tick genomes elucidate their genetic diversity and vector capacities.</title>
        <authorList>
            <person name="Jia N."/>
            <person name="Wang J."/>
            <person name="Shi W."/>
            <person name="Du L."/>
            <person name="Sun Y."/>
            <person name="Zhan W."/>
            <person name="Jiang J."/>
            <person name="Wang Q."/>
            <person name="Zhang B."/>
            <person name="Ji P."/>
            <person name="Sakyi L.B."/>
            <person name="Cui X."/>
            <person name="Yuan T."/>
            <person name="Jiang B."/>
            <person name="Yang W."/>
            <person name="Lam T.T.-Y."/>
            <person name="Chang Q."/>
            <person name="Ding S."/>
            <person name="Wang X."/>
            <person name="Zhu J."/>
            <person name="Ruan X."/>
            <person name="Zhao L."/>
            <person name="Wei J."/>
            <person name="Que T."/>
            <person name="Du C."/>
            <person name="Cheng J."/>
            <person name="Dai P."/>
            <person name="Han X."/>
            <person name="Huang E."/>
            <person name="Gao Y."/>
            <person name="Liu J."/>
            <person name="Shao H."/>
            <person name="Ye R."/>
            <person name="Li L."/>
            <person name="Wei W."/>
            <person name="Wang X."/>
            <person name="Wang C."/>
            <person name="Yang T."/>
            <person name="Huo Q."/>
            <person name="Li W."/>
            <person name="Guo W."/>
            <person name="Chen H."/>
            <person name="Zhou L."/>
            <person name="Ni X."/>
            <person name="Tian J."/>
            <person name="Zhou Y."/>
            <person name="Sheng Y."/>
            <person name="Liu T."/>
            <person name="Pan Y."/>
            <person name="Xia L."/>
            <person name="Li J."/>
            <person name="Zhao F."/>
            <person name="Cao W."/>
        </authorList>
    </citation>
    <scope>NUCLEOTIDE SEQUENCE</scope>
    <source>
        <strain evidence="1">Hyas-2018</strain>
    </source>
</reference>
<keyword evidence="2" id="KW-1185">Reference proteome</keyword>
<organism evidence="1 2">
    <name type="scientific">Hyalomma asiaticum</name>
    <name type="common">Tick</name>
    <dbReference type="NCBI Taxonomy" id="266040"/>
    <lineage>
        <taxon>Eukaryota</taxon>
        <taxon>Metazoa</taxon>
        <taxon>Ecdysozoa</taxon>
        <taxon>Arthropoda</taxon>
        <taxon>Chelicerata</taxon>
        <taxon>Arachnida</taxon>
        <taxon>Acari</taxon>
        <taxon>Parasitiformes</taxon>
        <taxon>Ixodida</taxon>
        <taxon>Ixodoidea</taxon>
        <taxon>Ixodidae</taxon>
        <taxon>Hyalomminae</taxon>
        <taxon>Hyalomma</taxon>
    </lineage>
</organism>
<evidence type="ECO:0000313" key="1">
    <source>
        <dbReference type="EMBL" id="KAH6945492.1"/>
    </source>
</evidence>
<protein>
    <submittedName>
        <fullName evidence="1">Uncharacterized protein</fullName>
    </submittedName>
</protein>
<comment type="caution">
    <text evidence="1">The sequence shown here is derived from an EMBL/GenBank/DDBJ whole genome shotgun (WGS) entry which is preliminary data.</text>
</comment>
<accession>A0ACB7TGP9</accession>
<sequence length="279" mass="29830">MNVRTVERMSARCQAERLVESCAPSAAFAASTSRGNRMDDGVFAQNTVFLHGDVKGRPYRVKDFRDALGPTGLLSEVVALGAYQINHVWAVTMCNEDSTKRMLEVKELKVKGRRCIIVDPQDKLPMEYGVGGLWEGHPGDPRAVARGTPAPAGGNGATVHKGKEPVVVAREPAAQTGEGNSSIQEEVPEPMEATEHQGAMEESSDAGAPGKRFHEKSAEASEASRGKTDEGPPAKTPPFRRNTFRPHPNVHAEKDRPPPHSSGSGPFGGSGPPGRPEDV</sequence>
<evidence type="ECO:0000313" key="2">
    <source>
        <dbReference type="Proteomes" id="UP000821845"/>
    </source>
</evidence>